<feature type="transmembrane region" description="Helical" evidence="6">
    <location>
        <begin position="102"/>
        <end position="122"/>
    </location>
</feature>
<dbReference type="EMBL" id="CVRB01000001">
    <property type="protein sequence ID" value="CRK81078.1"/>
    <property type="molecule type" value="Genomic_DNA"/>
</dbReference>
<evidence type="ECO:0000256" key="5">
    <source>
        <dbReference type="ARBA" id="ARBA00023136"/>
    </source>
</evidence>
<dbReference type="GO" id="GO:0022857">
    <property type="term" value="F:transmembrane transporter activity"/>
    <property type="evidence" value="ECO:0007669"/>
    <property type="project" value="InterPro"/>
</dbReference>
<dbReference type="AlphaFoldDB" id="A0A0U1NTK7"/>
<dbReference type="Gene3D" id="1.20.1740.10">
    <property type="entry name" value="Amino acid/polyamine transporter I"/>
    <property type="match status" value="1"/>
</dbReference>
<feature type="transmembrane region" description="Helical" evidence="6">
    <location>
        <begin position="41"/>
        <end position="59"/>
    </location>
</feature>
<keyword evidence="4 6" id="KW-1133">Transmembrane helix</keyword>
<dbReference type="GO" id="GO:0005886">
    <property type="term" value="C:plasma membrane"/>
    <property type="evidence" value="ECO:0007669"/>
    <property type="project" value="UniProtKB-SubCell"/>
</dbReference>
<feature type="transmembrane region" description="Helical" evidence="6">
    <location>
        <begin position="347"/>
        <end position="366"/>
    </location>
</feature>
<feature type="transmembrane region" description="Helical" evidence="6">
    <location>
        <begin position="372"/>
        <end position="394"/>
    </location>
</feature>
<keyword evidence="3 6" id="KW-0812">Transmembrane</keyword>
<dbReference type="Pfam" id="PF13520">
    <property type="entry name" value="AA_permease_2"/>
    <property type="match status" value="1"/>
</dbReference>
<name>A0A0U1NTK7_9BACI</name>
<evidence type="ECO:0000256" key="6">
    <source>
        <dbReference type="SAM" id="Phobius"/>
    </source>
</evidence>
<dbReference type="STRING" id="1499688.BN000_00976"/>
<keyword evidence="2" id="KW-1003">Cell membrane</keyword>
<dbReference type="PANTHER" id="PTHR42770">
    <property type="entry name" value="AMINO ACID TRANSPORTER-RELATED"/>
    <property type="match status" value="1"/>
</dbReference>
<feature type="transmembrane region" description="Helical" evidence="6">
    <location>
        <begin position="215"/>
        <end position="237"/>
    </location>
</feature>
<sequence length="472" mass="50753">MGTKKWGLWILTTFVVGNMVGGGIFMLPSNLAQVSSPLGSMVAWGITGLGVLFIALVFGDLSVRKPELKAGPQSYAQAMFSSPKAGRVAGYSMAWGYWAANWAATASVIITFAGYLSTFFPIMQSTKNLLTFGSFSLELGKLITFIVCTVMLWGIQAILSKSYNSAGKMNFIATIAKILGFTMFIVLTLFIFNYANLGNGVTFVDKTGQSILLGSQVNSAAIITLWAFIGIESAVMLSNRARSQKDVKMATILGLIISILIYIGITLLTMGALPAAELKMSQKPLVDALTKVVGSEGGMIMALLALISLFGSTVGWIMVSSEVPYQAAKDDLFPALFAKTNKNGSPINSLTLTNIMTQVFLFSTISSSVTQAYNFVVVVATLAYLIPYLVSSLYRLKLIITGETYDVIKGSRIKDGIITALALIYSIWVVKTGTSDIKTFLLGIGLFAVGLVLYPFVMKKPIIKKAKEVKIA</sequence>
<feature type="transmembrane region" description="Helical" evidence="6">
    <location>
        <begin position="142"/>
        <end position="159"/>
    </location>
</feature>
<evidence type="ECO:0000256" key="2">
    <source>
        <dbReference type="ARBA" id="ARBA00022475"/>
    </source>
</evidence>
<feature type="transmembrane region" description="Helical" evidence="6">
    <location>
        <begin position="7"/>
        <end position="29"/>
    </location>
</feature>
<feature type="transmembrane region" description="Helical" evidence="6">
    <location>
        <begin position="415"/>
        <end position="431"/>
    </location>
</feature>
<dbReference type="InterPro" id="IPR050367">
    <property type="entry name" value="APC_superfamily"/>
</dbReference>
<evidence type="ECO:0000256" key="3">
    <source>
        <dbReference type="ARBA" id="ARBA00022692"/>
    </source>
</evidence>
<gene>
    <name evidence="7" type="ORF">BN000_00976</name>
</gene>
<proteinExistence type="predicted"/>
<evidence type="ECO:0000313" key="8">
    <source>
        <dbReference type="Proteomes" id="UP000199087"/>
    </source>
</evidence>
<feature type="transmembrane region" description="Helical" evidence="6">
    <location>
        <begin position="171"/>
        <end position="195"/>
    </location>
</feature>
<evidence type="ECO:0000256" key="1">
    <source>
        <dbReference type="ARBA" id="ARBA00004651"/>
    </source>
</evidence>
<comment type="subcellular location">
    <subcellularLocation>
        <location evidence="1">Cell membrane</location>
        <topology evidence="1">Multi-pass membrane protein</topology>
    </subcellularLocation>
</comment>
<feature type="transmembrane region" description="Helical" evidence="6">
    <location>
        <begin position="299"/>
        <end position="319"/>
    </location>
</feature>
<evidence type="ECO:0000313" key="7">
    <source>
        <dbReference type="EMBL" id="CRK81078.1"/>
    </source>
</evidence>
<feature type="transmembrane region" description="Helical" evidence="6">
    <location>
        <begin position="437"/>
        <end position="457"/>
    </location>
</feature>
<accession>A0A0U1NTK7</accession>
<reference evidence="8" key="1">
    <citation type="submission" date="2015-05" db="EMBL/GenBank/DDBJ databases">
        <authorList>
            <person name="Urmite Genomes"/>
        </authorList>
    </citation>
    <scope>NUCLEOTIDE SEQUENCE [LARGE SCALE GENOMIC DNA]</scope>
    <source>
        <strain evidence="8">LF1</strain>
    </source>
</reference>
<keyword evidence="5 6" id="KW-0472">Membrane</keyword>
<dbReference type="OrthoDB" id="9762947at2"/>
<evidence type="ECO:0000256" key="4">
    <source>
        <dbReference type="ARBA" id="ARBA00022989"/>
    </source>
</evidence>
<dbReference type="PIRSF" id="PIRSF006060">
    <property type="entry name" value="AA_transporter"/>
    <property type="match status" value="1"/>
</dbReference>
<dbReference type="InterPro" id="IPR002293">
    <property type="entry name" value="AA/rel_permease1"/>
</dbReference>
<protein>
    <submittedName>
        <fullName evidence="7">Amino acid permease family protein</fullName>
    </submittedName>
</protein>
<dbReference type="RefSeq" id="WP_090631594.1">
    <property type="nucleotide sequence ID" value="NZ_CVRB01000001.1"/>
</dbReference>
<organism evidence="7 8">
    <name type="scientific">Neobacillus massiliamazoniensis</name>
    <dbReference type="NCBI Taxonomy" id="1499688"/>
    <lineage>
        <taxon>Bacteria</taxon>
        <taxon>Bacillati</taxon>
        <taxon>Bacillota</taxon>
        <taxon>Bacilli</taxon>
        <taxon>Bacillales</taxon>
        <taxon>Bacillaceae</taxon>
        <taxon>Neobacillus</taxon>
    </lineage>
</organism>
<keyword evidence="8" id="KW-1185">Reference proteome</keyword>
<dbReference type="Proteomes" id="UP000199087">
    <property type="component" value="Unassembled WGS sequence"/>
</dbReference>
<feature type="transmembrane region" description="Helical" evidence="6">
    <location>
        <begin position="249"/>
        <end position="273"/>
    </location>
</feature>
<dbReference type="PANTHER" id="PTHR42770:SF14">
    <property type="entry name" value="ARGININE_ORNITHINE ANTIPORTER-RELATED"/>
    <property type="match status" value="1"/>
</dbReference>